<evidence type="ECO:0000313" key="1">
    <source>
        <dbReference type="EMBL" id="AUX26383.1"/>
    </source>
</evidence>
<evidence type="ECO:0008006" key="3">
    <source>
        <dbReference type="Google" id="ProtNLM"/>
    </source>
</evidence>
<evidence type="ECO:0000313" key="2">
    <source>
        <dbReference type="Proteomes" id="UP000295781"/>
    </source>
</evidence>
<proteinExistence type="predicted"/>
<accession>A0A4P2QB98</accession>
<dbReference type="SUPFAM" id="SSF52540">
    <property type="entry name" value="P-loop containing nucleoside triphosphate hydrolases"/>
    <property type="match status" value="1"/>
</dbReference>
<dbReference type="Pfam" id="PF13671">
    <property type="entry name" value="AAA_33"/>
    <property type="match status" value="1"/>
</dbReference>
<dbReference type="RefSeq" id="WP_129353953.1">
    <property type="nucleotide sequence ID" value="NZ_CP012670.1"/>
</dbReference>
<dbReference type="AlphaFoldDB" id="A0A4P2QB98"/>
<gene>
    <name evidence="1" type="ORF">SOCEGT47_069440</name>
</gene>
<dbReference type="OrthoDB" id="531205at2"/>
<dbReference type="Proteomes" id="UP000295781">
    <property type="component" value="Chromosome"/>
</dbReference>
<dbReference type="EMBL" id="CP012670">
    <property type="protein sequence ID" value="AUX26383.1"/>
    <property type="molecule type" value="Genomic_DNA"/>
</dbReference>
<protein>
    <recommendedName>
        <fullName evidence="3">Bleomycin resistance protein</fullName>
    </recommendedName>
</protein>
<name>A0A4P2QB98_SORCE</name>
<dbReference type="InterPro" id="IPR027417">
    <property type="entry name" value="P-loop_NTPase"/>
</dbReference>
<reference evidence="1 2" key="1">
    <citation type="submission" date="2015-09" db="EMBL/GenBank/DDBJ databases">
        <title>Sorangium comparison.</title>
        <authorList>
            <person name="Zaburannyi N."/>
            <person name="Bunk B."/>
            <person name="Overmann J."/>
            <person name="Mueller R."/>
        </authorList>
    </citation>
    <scope>NUCLEOTIDE SEQUENCE [LARGE SCALE GENOMIC DNA]</scope>
    <source>
        <strain evidence="1 2">So ceGT47</strain>
    </source>
</reference>
<organism evidence="1 2">
    <name type="scientific">Sorangium cellulosum</name>
    <name type="common">Polyangium cellulosum</name>
    <dbReference type="NCBI Taxonomy" id="56"/>
    <lineage>
        <taxon>Bacteria</taxon>
        <taxon>Pseudomonadati</taxon>
        <taxon>Myxococcota</taxon>
        <taxon>Polyangia</taxon>
        <taxon>Polyangiales</taxon>
        <taxon>Polyangiaceae</taxon>
        <taxon>Sorangium</taxon>
    </lineage>
</organism>
<dbReference type="Gene3D" id="3.40.50.300">
    <property type="entry name" value="P-loop containing nucleotide triphosphate hydrolases"/>
    <property type="match status" value="1"/>
</dbReference>
<sequence length="173" mass="19749">MARLHLILGPVGAGKSTFAHQLVREHAAVHLNLDEWMATLFSPDRPDSGVISWYVERTGRCIEQIWKVATRTMDAGTDVVLEIGLIQRRDRERFYRRMAGAGHDLTIHVLDAPRDLRRERVEQRNRAQGATFSMVVPPDIFDMASDLWEPPDEAECASRDVRFINTDDQAWAP</sequence>